<proteinExistence type="predicted"/>
<dbReference type="Proteomes" id="UP000249986">
    <property type="component" value="Unassembled WGS sequence"/>
</dbReference>
<evidence type="ECO:0000313" key="2">
    <source>
        <dbReference type="Proteomes" id="UP000249986"/>
    </source>
</evidence>
<evidence type="ECO:0000313" key="1">
    <source>
        <dbReference type="EMBL" id="SQB61620.1"/>
    </source>
</evidence>
<name>A0A2X3AHT6_CLOPF</name>
<gene>
    <name evidence="1" type="ORF">NCTC10719_03302</name>
</gene>
<dbReference type="InterPro" id="IPR038666">
    <property type="entry name" value="SSP1_head-tail_sf"/>
</dbReference>
<organism evidence="1 2">
    <name type="scientific">Clostridium perfringens</name>
    <dbReference type="NCBI Taxonomy" id="1502"/>
    <lineage>
        <taxon>Bacteria</taxon>
        <taxon>Bacillati</taxon>
        <taxon>Bacillota</taxon>
        <taxon>Clostridia</taxon>
        <taxon>Eubacteriales</taxon>
        <taxon>Clostridiaceae</taxon>
        <taxon>Clostridium</taxon>
    </lineage>
</organism>
<dbReference type="RefSeq" id="WP_111927266.1">
    <property type="nucleotide sequence ID" value="NZ_UAWG01000023.1"/>
</dbReference>
<protein>
    <submittedName>
        <fullName evidence="1">Phage head-tail adaptor</fullName>
    </submittedName>
</protein>
<reference evidence="1 2" key="1">
    <citation type="submission" date="2018-06" db="EMBL/GenBank/DDBJ databases">
        <authorList>
            <consortium name="Pathogen Informatics"/>
            <person name="Doyle S."/>
        </authorList>
    </citation>
    <scope>NUCLEOTIDE SEQUENCE [LARGE SCALE GENOMIC DNA]</scope>
    <source>
        <strain evidence="1 2">NCTC10719</strain>
    </source>
</reference>
<accession>A0A2X3AHT6</accession>
<dbReference type="AlphaFoldDB" id="A0A2X3AHT6"/>
<dbReference type="Gene3D" id="2.40.10.270">
    <property type="entry name" value="Bacteriophage SPP1 head-tail adaptor protein"/>
    <property type="match status" value="1"/>
</dbReference>
<dbReference type="EMBL" id="UAWG01000023">
    <property type="protein sequence ID" value="SQB61620.1"/>
    <property type="molecule type" value="Genomic_DNA"/>
</dbReference>
<sequence length="113" mass="12824">MDTSKAPAFKVMGITKKDNGIGGYTEKENEVFKIQGFLDLAQGFGANGENSNLNSFLQESTHILITDYREDISNKNWIIDSKGNRYNIVLVDDPVSRHHHLEIYLKFIGDYNV</sequence>